<accession>A0AAD8SVQ8</accession>
<sequence length="600" mass="65910">MAPLLLTATPTQMPQRKSGWRSGQPSTPVHTTVAQPEEARTAVALPEEARTAVALPEEARTAAAAGTTKTAASMGTAVALPEEARTAVALPEEARTAVALPEEARTAAAAGTTRPLWGPDCGQGRPGAGWPTLTKTNYVEWAAVMRIRLQVRHMWEAVQYGDVDHHEDRRALDALIAAVPPEMQFSLSNKRTAKEAWDAIAAARIGSDRARKEDVDDFALRLNTLLQKMVQFGDDTYDEERAVEKLFRCIPEKYKQMARSIESLLDLSTMTIEEAIGRLKVVDTDEPQPLSGPITIDGKLLLTREQWDSCHGDMKKGESSSTPGGRKRGKPRKDTQARVQGLADNDARGGAQGGAAGRHKPAPDDTCRNYGRLGHWARECQQPRLGQAHVAQVEEEEEPALFMAHATIELPPAAPAATALLHLDESKAHALLGDGSDNNKTGGWCLDTGATHHMTGRLLAKVTRGANRLYVLDVQVAQPLCLAARQDDEAWQWHERFEHPHLEALKRLSDTEMVRGLLCLDHVVQFCDVRASFRAKERLELMHKDLYGSGWLSAPTRRRTRLRGRMLDKVPVLLSLWRGCCTWSCGGLAAAYMVLVKDCC</sequence>
<evidence type="ECO:0000256" key="1">
    <source>
        <dbReference type="SAM" id="MobiDB-lite"/>
    </source>
</evidence>
<dbReference type="InterPro" id="IPR036875">
    <property type="entry name" value="Znf_CCHC_sf"/>
</dbReference>
<reference evidence="4" key="1">
    <citation type="submission" date="2023-07" db="EMBL/GenBank/DDBJ databases">
        <title>A chromosome-level genome assembly of Lolium multiflorum.</title>
        <authorList>
            <person name="Chen Y."/>
            <person name="Copetti D."/>
            <person name="Kolliker R."/>
            <person name="Studer B."/>
        </authorList>
    </citation>
    <scope>NUCLEOTIDE SEQUENCE</scope>
    <source>
        <strain evidence="4">02402/16</strain>
        <tissue evidence="4">Leaf</tissue>
    </source>
</reference>
<dbReference type="InterPro" id="IPR025314">
    <property type="entry name" value="DUF4219"/>
</dbReference>
<dbReference type="AlphaFoldDB" id="A0AAD8SVQ8"/>
<evidence type="ECO:0008006" key="6">
    <source>
        <dbReference type="Google" id="ProtNLM"/>
    </source>
</evidence>
<dbReference type="Proteomes" id="UP001231189">
    <property type="component" value="Unassembled WGS sequence"/>
</dbReference>
<dbReference type="InterPro" id="IPR025724">
    <property type="entry name" value="GAG-pre-integrase_dom"/>
</dbReference>
<dbReference type="SUPFAM" id="SSF57756">
    <property type="entry name" value="Retrovirus zinc finger-like domains"/>
    <property type="match status" value="1"/>
</dbReference>
<feature type="domain" description="GAG-pre-integrase" evidence="3">
    <location>
        <begin position="468"/>
        <end position="528"/>
    </location>
</feature>
<dbReference type="Gene3D" id="4.10.60.10">
    <property type="entry name" value="Zinc finger, CCHC-type"/>
    <property type="match status" value="1"/>
</dbReference>
<organism evidence="4 5">
    <name type="scientific">Lolium multiflorum</name>
    <name type="common">Italian ryegrass</name>
    <name type="synonym">Lolium perenne subsp. multiflorum</name>
    <dbReference type="NCBI Taxonomy" id="4521"/>
    <lineage>
        <taxon>Eukaryota</taxon>
        <taxon>Viridiplantae</taxon>
        <taxon>Streptophyta</taxon>
        <taxon>Embryophyta</taxon>
        <taxon>Tracheophyta</taxon>
        <taxon>Spermatophyta</taxon>
        <taxon>Magnoliopsida</taxon>
        <taxon>Liliopsida</taxon>
        <taxon>Poales</taxon>
        <taxon>Poaceae</taxon>
        <taxon>BOP clade</taxon>
        <taxon>Pooideae</taxon>
        <taxon>Poodae</taxon>
        <taxon>Poeae</taxon>
        <taxon>Poeae Chloroplast Group 2 (Poeae type)</taxon>
        <taxon>Loliodinae</taxon>
        <taxon>Loliinae</taxon>
        <taxon>Lolium</taxon>
    </lineage>
</organism>
<dbReference type="PANTHER" id="PTHR35317">
    <property type="entry name" value="OS04G0629600 PROTEIN"/>
    <property type="match status" value="1"/>
</dbReference>
<feature type="compositionally biased region" description="Basic and acidic residues" evidence="1">
    <location>
        <begin position="309"/>
        <end position="318"/>
    </location>
</feature>
<evidence type="ECO:0000259" key="2">
    <source>
        <dbReference type="Pfam" id="PF13961"/>
    </source>
</evidence>
<feature type="region of interest" description="Disordered" evidence="1">
    <location>
        <begin position="101"/>
        <end position="128"/>
    </location>
</feature>
<gene>
    <name evidence="4" type="ORF">QYE76_052644</name>
</gene>
<evidence type="ECO:0000259" key="3">
    <source>
        <dbReference type="Pfam" id="PF13976"/>
    </source>
</evidence>
<evidence type="ECO:0000313" key="5">
    <source>
        <dbReference type="Proteomes" id="UP001231189"/>
    </source>
</evidence>
<dbReference type="PANTHER" id="PTHR35317:SF38">
    <property type="entry name" value="RNA-DIRECTED DNA POLYMERASE"/>
    <property type="match status" value="1"/>
</dbReference>
<feature type="compositionally biased region" description="Polar residues" evidence="1">
    <location>
        <begin position="8"/>
        <end position="34"/>
    </location>
</feature>
<evidence type="ECO:0000313" key="4">
    <source>
        <dbReference type="EMBL" id="KAK1664485.1"/>
    </source>
</evidence>
<feature type="region of interest" description="Disordered" evidence="1">
    <location>
        <begin position="309"/>
        <end position="367"/>
    </location>
</feature>
<dbReference type="EMBL" id="JAUUTY010000003">
    <property type="protein sequence ID" value="KAK1664485.1"/>
    <property type="molecule type" value="Genomic_DNA"/>
</dbReference>
<comment type="caution">
    <text evidence="4">The sequence shown here is derived from an EMBL/GenBank/DDBJ whole genome shotgun (WGS) entry which is preliminary data.</text>
</comment>
<feature type="domain" description="DUF4219" evidence="2">
    <location>
        <begin position="133"/>
        <end position="158"/>
    </location>
</feature>
<dbReference type="GO" id="GO:0008270">
    <property type="term" value="F:zinc ion binding"/>
    <property type="evidence" value="ECO:0007669"/>
    <property type="project" value="InterPro"/>
</dbReference>
<proteinExistence type="predicted"/>
<name>A0AAD8SVQ8_LOLMU</name>
<dbReference type="Pfam" id="PF13976">
    <property type="entry name" value="gag_pre-integrs"/>
    <property type="match status" value="1"/>
</dbReference>
<dbReference type="GO" id="GO:0003676">
    <property type="term" value="F:nucleic acid binding"/>
    <property type="evidence" value="ECO:0007669"/>
    <property type="project" value="InterPro"/>
</dbReference>
<keyword evidence="5" id="KW-1185">Reference proteome</keyword>
<dbReference type="Pfam" id="PF13961">
    <property type="entry name" value="DUF4219"/>
    <property type="match status" value="1"/>
</dbReference>
<feature type="compositionally biased region" description="Low complexity" evidence="1">
    <location>
        <begin position="101"/>
        <end position="116"/>
    </location>
</feature>
<feature type="region of interest" description="Disordered" evidence="1">
    <location>
        <begin position="1"/>
        <end position="35"/>
    </location>
</feature>
<protein>
    <recommendedName>
        <fullName evidence="6">Retrotransposon protein, putative, Ty1-copia subclass</fullName>
    </recommendedName>
</protein>